<keyword evidence="3" id="KW-1185">Reference proteome</keyword>
<evidence type="ECO:0000259" key="1">
    <source>
        <dbReference type="Pfam" id="PF10021"/>
    </source>
</evidence>
<gene>
    <name evidence="2" type="ORF">ACFFVF_12000</name>
</gene>
<dbReference type="PANTHER" id="PTHR35596">
    <property type="entry name" value="DUF2263 DOMAIN-CONTAINING PROTEIN"/>
    <property type="match status" value="1"/>
</dbReference>
<proteinExistence type="predicted"/>
<reference evidence="2 3" key="1">
    <citation type="submission" date="2024-09" db="EMBL/GenBank/DDBJ databases">
        <authorList>
            <person name="Sun Q."/>
            <person name="Mori K."/>
        </authorList>
    </citation>
    <scope>NUCLEOTIDE SEQUENCE [LARGE SCALE GENOMIC DNA]</scope>
    <source>
        <strain evidence="2 3">CECT 7955</strain>
    </source>
</reference>
<dbReference type="RefSeq" id="WP_236457839.1">
    <property type="nucleotide sequence ID" value="NZ_CBCSGE010000005.1"/>
</dbReference>
<organism evidence="2 3">
    <name type="scientific">Flavobacterium jumunjinense</name>
    <dbReference type="NCBI Taxonomy" id="998845"/>
    <lineage>
        <taxon>Bacteria</taxon>
        <taxon>Pseudomonadati</taxon>
        <taxon>Bacteroidota</taxon>
        <taxon>Flavobacteriia</taxon>
        <taxon>Flavobacteriales</taxon>
        <taxon>Flavobacteriaceae</taxon>
        <taxon>Flavobacterium</taxon>
    </lineage>
</organism>
<dbReference type="PIRSF" id="PIRSF014899">
    <property type="entry name" value="UCP014899"/>
    <property type="match status" value="1"/>
</dbReference>
<protein>
    <submittedName>
        <fullName evidence="2">TIGR02452 family protein</fullName>
    </submittedName>
</protein>
<dbReference type="InterPro" id="IPR043472">
    <property type="entry name" value="Macro_dom-like"/>
</dbReference>
<feature type="domain" description="Microbial-type PARG catalytic" evidence="1">
    <location>
        <begin position="10"/>
        <end position="153"/>
    </location>
</feature>
<dbReference type="Pfam" id="PF10021">
    <property type="entry name" value="PARG_cat_microb"/>
    <property type="match status" value="1"/>
</dbReference>
<dbReference type="EMBL" id="JBHMEY010000042">
    <property type="protein sequence ID" value="MFB9097242.1"/>
    <property type="molecule type" value="Genomic_DNA"/>
</dbReference>
<comment type="caution">
    <text evidence="2">The sequence shown here is derived from an EMBL/GenBank/DDBJ whole genome shotgun (WGS) entry which is preliminary data.</text>
</comment>
<dbReference type="PANTHER" id="PTHR35596:SF1">
    <property type="entry name" value="MICROBIAL-TYPE PARG CATALYTIC DOMAIN-CONTAINING PROTEIN"/>
    <property type="match status" value="1"/>
</dbReference>
<accession>A0ABV5GPC9</accession>
<dbReference type="InterPro" id="IPR012664">
    <property type="entry name" value="CHP02452"/>
</dbReference>
<dbReference type="Gene3D" id="3.40.220.10">
    <property type="entry name" value="Leucine Aminopeptidase, subunit E, domain 1"/>
    <property type="match status" value="1"/>
</dbReference>
<sequence>MNKNSRLGIAQNTIQIIQDGFYYKNNEKVEVRLAIENNIEKTFTIAPEEWNGIMDKPIIENNESVQIVVKNCSTMEAMIEERETKIAVLNFASAKNPGGGFLGGASAQEESLARSSSLYASLTKDKTMYEYNKSQRTFLYSDYMIYSPATIFWFNDEGNTLAKEIVVDVITSPAPNKGAMLQHNRTEEIEQIEAVFIERIEHVLQIANQQNIETLILGAWGCGVFRNEPREVASLFMTVIKEKYSYAFKKIVFAIRDSSDKKLVLNAFNEVIDLK</sequence>
<dbReference type="SUPFAM" id="SSF52949">
    <property type="entry name" value="Macro domain-like"/>
    <property type="match status" value="1"/>
</dbReference>
<evidence type="ECO:0000313" key="3">
    <source>
        <dbReference type="Proteomes" id="UP001589607"/>
    </source>
</evidence>
<dbReference type="Proteomes" id="UP001589607">
    <property type="component" value="Unassembled WGS sequence"/>
</dbReference>
<name>A0ABV5GPC9_9FLAO</name>
<evidence type="ECO:0000313" key="2">
    <source>
        <dbReference type="EMBL" id="MFB9097242.1"/>
    </source>
</evidence>
<dbReference type="NCBIfam" id="TIGR02452">
    <property type="entry name" value="TIGR02452 family protein"/>
    <property type="match status" value="1"/>
</dbReference>
<dbReference type="InterPro" id="IPR019261">
    <property type="entry name" value="PARG_cat_microbial"/>
</dbReference>